<reference evidence="3 4" key="1">
    <citation type="submission" date="2024-01" db="EMBL/GenBank/DDBJ databases">
        <authorList>
            <person name="Allen C."/>
            <person name="Tagirdzhanova G."/>
        </authorList>
    </citation>
    <scope>NUCLEOTIDE SEQUENCE [LARGE SCALE GENOMIC DNA]</scope>
    <source>
        <strain evidence="3 4">CBS 119000</strain>
    </source>
</reference>
<dbReference type="SUPFAM" id="SSF81383">
    <property type="entry name" value="F-box domain"/>
    <property type="match status" value="1"/>
</dbReference>
<dbReference type="InterPro" id="IPR001810">
    <property type="entry name" value="F-box_dom"/>
</dbReference>
<evidence type="ECO:0000313" key="3">
    <source>
        <dbReference type="EMBL" id="CAK7271369.1"/>
    </source>
</evidence>
<evidence type="ECO:0000256" key="1">
    <source>
        <dbReference type="SAM" id="MobiDB-lite"/>
    </source>
</evidence>
<comment type="caution">
    <text evidence="3">The sequence shown here is derived from an EMBL/GenBank/DDBJ whole genome shotgun (WGS) entry which is preliminary data.</text>
</comment>
<gene>
    <name evidence="3" type="ORF">SEPCBS119000_004568</name>
</gene>
<feature type="domain" description="F-box" evidence="2">
    <location>
        <begin position="18"/>
        <end position="49"/>
    </location>
</feature>
<evidence type="ECO:0000313" key="4">
    <source>
        <dbReference type="Proteomes" id="UP001642502"/>
    </source>
</evidence>
<dbReference type="Proteomes" id="UP001642502">
    <property type="component" value="Unassembled WGS sequence"/>
</dbReference>
<keyword evidence="4" id="KW-1185">Reference proteome</keyword>
<name>A0ABP0DT05_9PEZI</name>
<dbReference type="Pfam" id="PF00646">
    <property type="entry name" value="F-box"/>
    <property type="match status" value="1"/>
</dbReference>
<accession>A0ABP0DT05</accession>
<dbReference type="EMBL" id="CAWUON010000072">
    <property type="protein sequence ID" value="CAK7271369.1"/>
    <property type="molecule type" value="Genomic_DNA"/>
</dbReference>
<protein>
    <recommendedName>
        <fullName evidence="2">F-box domain-containing protein</fullName>
    </recommendedName>
</protein>
<organism evidence="3 4">
    <name type="scientific">Sporothrix epigloea</name>
    <dbReference type="NCBI Taxonomy" id="1892477"/>
    <lineage>
        <taxon>Eukaryota</taxon>
        <taxon>Fungi</taxon>
        <taxon>Dikarya</taxon>
        <taxon>Ascomycota</taxon>
        <taxon>Pezizomycotina</taxon>
        <taxon>Sordariomycetes</taxon>
        <taxon>Sordariomycetidae</taxon>
        <taxon>Ophiostomatales</taxon>
        <taxon>Ophiostomataceae</taxon>
        <taxon>Sporothrix</taxon>
    </lineage>
</organism>
<proteinExistence type="predicted"/>
<sequence>MTDVDAGPSLAPGQDRLARLPLEILLHITRQLNTADYGAVRLCSRTLEHSLRYFFLNEYFQCKQFMLTELSLQRLLAFAQHPDISQTLCNVTIGVEGFCRGYKNHPEDEELATTLIMLAADQKALMANGRAVQMLSAAFSLLPNLVTVRLRDGDSCMQFPNGSYASWSSYGLRHMRQQLGGKAEKLLTTAYSPDFSSRAFSLVVAALAQTKTRPPILDVAVKMRQCALNYQAFDLTPAPRLYVQGGSGEDGVNVYAYAVLAGLRRLQLTLQCGYHPQEQESGEFVVGVPPFKVRAARAFAEYLPVRAWLAHCPNIEWLCLNLLEEACIYNNEFLNELYSPLPDFYSLPPASPASRDITMPFASHLRRFGLGTASCNVDVLLELLGRFPALEHLSLRDFSLVYETRNPPTVWKDFLVSLVKSPLGAQLKHLSLTRVGTAASAENYPRMFKTHGLTFNGLDSVEYNAKAEKSMAFWLQNMVVRIVAEPGVYDTGLGSGDSDEFDYGTFADWLSDSEYGSDAEQEGDGEHEANGEGEDNVILLLLNLNTSDNLGTKGGNPEAESAILESGV</sequence>
<feature type="region of interest" description="Disordered" evidence="1">
    <location>
        <begin position="549"/>
        <end position="568"/>
    </location>
</feature>
<dbReference type="InterPro" id="IPR036047">
    <property type="entry name" value="F-box-like_dom_sf"/>
</dbReference>
<evidence type="ECO:0000259" key="2">
    <source>
        <dbReference type="Pfam" id="PF00646"/>
    </source>
</evidence>